<evidence type="ECO:0000256" key="2">
    <source>
        <dbReference type="ARBA" id="ARBA00022723"/>
    </source>
</evidence>
<dbReference type="PROSITE" id="PS51891">
    <property type="entry name" value="CENP_V_GFA"/>
    <property type="match status" value="1"/>
</dbReference>
<dbReference type="EMBL" id="JBEPTQ010000002">
    <property type="protein sequence ID" value="MET4716601.1"/>
    <property type="molecule type" value="Genomic_DNA"/>
</dbReference>
<feature type="domain" description="CENP-V/GFA" evidence="5">
    <location>
        <begin position="36"/>
        <end position="162"/>
    </location>
</feature>
<accession>A0ABV2RI41</accession>
<dbReference type="Gene3D" id="3.90.1590.10">
    <property type="entry name" value="glutathione-dependent formaldehyde- activating enzyme (gfa)"/>
    <property type="match status" value="1"/>
</dbReference>
<gene>
    <name evidence="6" type="ORF">ABIF63_000707</name>
</gene>
<protein>
    <recommendedName>
        <fullName evidence="5">CENP-V/GFA domain-containing protein</fullName>
    </recommendedName>
</protein>
<evidence type="ECO:0000313" key="7">
    <source>
        <dbReference type="Proteomes" id="UP001549291"/>
    </source>
</evidence>
<dbReference type="Pfam" id="PF04828">
    <property type="entry name" value="GFA"/>
    <property type="match status" value="1"/>
</dbReference>
<organism evidence="6 7">
    <name type="scientific">Bradyrhizobium japonicum</name>
    <dbReference type="NCBI Taxonomy" id="375"/>
    <lineage>
        <taxon>Bacteria</taxon>
        <taxon>Pseudomonadati</taxon>
        <taxon>Pseudomonadota</taxon>
        <taxon>Alphaproteobacteria</taxon>
        <taxon>Hyphomicrobiales</taxon>
        <taxon>Nitrobacteraceae</taxon>
        <taxon>Bradyrhizobium</taxon>
    </lineage>
</organism>
<keyword evidence="4" id="KW-0456">Lyase</keyword>
<comment type="caution">
    <text evidence="6">The sequence shown here is derived from an EMBL/GenBank/DDBJ whole genome shotgun (WGS) entry which is preliminary data.</text>
</comment>
<keyword evidence="7" id="KW-1185">Reference proteome</keyword>
<evidence type="ECO:0000313" key="6">
    <source>
        <dbReference type="EMBL" id="MET4716601.1"/>
    </source>
</evidence>
<keyword evidence="2" id="KW-0479">Metal-binding</keyword>
<dbReference type="Proteomes" id="UP001549291">
    <property type="component" value="Unassembled WGS sequence"/>
</dbReference>
<evidence type="ECO:0000259" key="5">
    <source>
        <dbReference type="PROSITE" id="PS51891"/>
    </source>
</evidence>
<dbReference type="InterPro" id="IPR011057">
    <property type="entry name" value="Mss4-like_sf"/>
</dbReference>
<dbReference type="PANTHER" id="PTHR33337:SF40">
    <property type="entry name" value="CENP-V_GFA DOMAIN-CONTAINING PROTEIN-RELATED"/>
    <property type="match status" value="1"/>
</dbReference>
<keyword evidence="3" id="KW-0862">Zinc</keyword>
<dbReference type="PANTHER" id="PTHR33337">
    <property type="entry name" value="GFA DOMAIN-CONTAINING PROTEIN"/>
    <property type="match status" value="1"/>
</dbReference>
<proteinExistence type="inferred from homology"/>
<dbReference type="SUPFAM" id="SSF51316">
    <property type="entry name" value="Mss4-like"/>
    <property type="match status" value="1"/>
</dbReference>
<comment type="similarity">
    <text evidence="1">Belongs to the Gfa family.</text>
</comment>
<evidence type="ECO:0000256" key="1">
    <source>
        <dbReference type="ARBA" id="ARBA00005495"/>
    </source>
</evidence>
<evidence type="ECO:0000256" key="3">
    <source>
        <dbReference type="ARBA" id="ARBA00022833"/>
    </source>
</evidence>
<evidence type="ECO:0000256" key="4">
    <source>
        <dbReference type="ARBA" id="ARBA00023239"/>
    </source>
</evidence>
<reference evidence="6 7" key="1">
    <citation type="submission" date="2024-06" db="EMBL/GenBank/DDBJ databases">
        <title>Genomic Encyclopedia of Type Strains, Phase V (KMG-V): Genome sequencing to study the core and pangenomes of soil and plant-associated prokaryotes.</title>
        <authorList>
            <person name="Whitman W."/>
        </authorList>
    </citation>
    <scope>NUCLEOTIDE SEQUENCE [LARGE SCALE GENOMIC DNA]</scope>
    <source>
        <strain evidence="6 7">USDA 160</strain>
    </source>
</reference>
<sequence length="167" mass="18873">MAFFVLRDKERDCHFRLPAQKYRPQRKTNREVVMRLEGGCYCGEVRYVAEGDPMMQAQCHCRECQYISGGAPNTFIAMPVAGFSYITGQPKQFTRKDLERAVTREFCAECGTHLVTKVPGLPAAILKVGTLDEPKQFHPQMAIYTCDKQEFHAIPAGLATFEKLPGH</sequence>
<dbReference type="InterPro" id="IPR006913">
    <property type="entry name" value="CENP-V/GFA"/>
</dbReference>
<name>A0ABV2RI41_BRAJP</name>